<comment type="caution">
    <text evidence="2">The sequence shown here is derived from an EMBL/GenBank/DDBJ whole genome shotgun (WGS) entry which is preliminary data.</text>
</comment>
<protein>
    <submittedName>
        <fullName evidence="2">Late control D family protein</fullName>
    </submittedName>
</protein>
<feature type="compositionally biased region" description="Acidic residues" evidence="1">
    <location>
        <begin position="356"/>
        <end position="367"/>
    </location>
</feature>
<name>M5K096_9HYPH</name>
<evidence type="ECO:0000313" key="3">
    <source>
        <dbReference type="Proteomes" id="UP000011971"/>
    </source>
</evidence>
<feature type="compositionally biased region" description="Basic and acidic residues" evidence="1">
    <location>
        <begin position="266"/>
        <end position="278"/>
    </location>
</feature>
<dbReference type="Proteomes" id="UP000011971">
    <property type="component" value="Unassembled WGS sequence"/>
</dbReference>
<evidence type="ECO:0000313" key="2">
    <source>
        <dbReference type="EMBL" id="ELT50289.1"/>
    </source>
</evidence>
<dbReference type="EMBL" id="AOGE01000011">
    <property type="protein sequence ID" value="ELT50289.1"/>
    <property type="molecule type" value="Genomic_DNA"/>
</dbReference>
<sequence>MNDYWKVIWKVLVDGVDMTSGMRPYLIDIEVTDKEGTSSDTCSLTFDDNGGQIELPRDGALIEIFLQGVSIFKGTLDSVRSSGSRGGGRTLRVTAKGFDSRGKVKQPLTFHKDDATLQEFLDDAAKRAGLASVKLDPQFAKIHRAYWTADGESYIHIGERIARELGGTFKIRGDQSVLARRGEGKAATGAALPVIIGIVGQNIISWDIAPFKGRHTFTKAKVRYFDRKDAAFKSKDVEFDLDRDLPESTNVVRSMAADEDQAEQIGEARKREAERDGGEGNVELVLTVEAQAEGTFNLTGARAGVDGQYRIVSVRHKADRSGGATTSLELKQPGGSAGKDNRKKKAKPSPAKADNEFSEMSDDPLED</sequence>
<reference evidence="2 3" key="1">
    <citation type="journal article" date="2013" name="Gut Pathog.">
        <title>Draft genome of Ochrobactrum intermedium strain M86 isolated from non-ulcer dyspeptic individual from India.</title>
        <authorList>
            <person name="Kulkarni G."/>
            <person name="Dhotre D."/>
            <person name="Dharne M."/>
            <person name="Shetty S."/>
            <person name="Chowdhury S."/>
            <person name="Misra V."/>
            <person name="Misra S."/>
            <person name="Patole M."/>
            <person name="Shouche Y."/>
        </authorList>
    </citation>
    <scope>NUCLEOTIDE SEQUENCE [LARGE SCALE GENOMIC DNA]</scope>
    <source>
        <strain evidence="2 3">M86</strain>
    </source>
</reference>
<dbReference type="RefSeq" id="WP_006470881.1">
    <property type="nucleotide sequence ID" value="NZ_AOGE01000011.1"/>
</dbReference>
<evidence type="ECO:0000256" key="1">
    <source>
        <dbReference type="SAM" id="MobiDB-lite"/>
    </source>
</evidence>
<organism evidence="2 3">
    <name type="scientific">Brucella intermedia M86</name>
    <dbReference type="NCBI Taxonomy" id="1234597"/>
    <lineage>
        <taxon>Bacteria</taxon>
        <taxon>Pseudomonadati</taxon>
        <taxon>Pseudomonadota</taxon>
        <taxon>Alphaproteobacteria</taxon>
        <taxon>Hyphomicrobiales</taxon>
        <taxon>Brucellaceae</taxon>
        <taxon>Brucella/Ochrobactrum group</taxon>
        <taxon>Brucella</taxon>
    </lineage>
</organism>
<proteinExistence type="predicted"/>
<feature type="region of interest" description="Disordered" evidence="1">
    <location>
        <begin position="316"/>
        <end position="367"/>
    </location>
</feature>
<accession>M5K096</accession>
<dbReference type="PATRIC" id="fig|1234597.4.peg.1056"/>
<gene>
    <name evidence="2" type="ORF">D584_05073</name>
</gene>
<dbReference type="AlphaFoldDB" id="M5K096"/>
<feature type="region of interest" description="Disordered" evidence="1">
    <location>
        <begin position="250"/>
        <end position="280"/>
    </location>
</feature>
<dbReference type="SUPFAM" id="SSF69279">
    <property type="entry name" value="Phage tail proteins"/>
    <property type="match status" value="1"/>
</dbReference>